<dbReference type="GO" id="GO:0000160">
    <property type="term" value="P:phosphorelay signal transduction system"/>
    <property type="evidence" value="ECO:0007669"/>
    <property type="project" value="InterPro"/>
</dbReference>
<feature type="domain" description="Response regulatory" evidence="2">
    <location>
        <begin position="50"/>
        <end position="160"/>
    </location>
</feature>
<protein>
    <submittedName>
        <fullName evidence="3">Response regulator</fullName>
    </submittedName>
</protein>
<reference evidence="3 4" key="1">
    <citation type="submission" date="2018-10" db="EMBL/GenBank/DDBJ databases">
        <title>Histidinibacterium lentulum gen. nov., sp. nov., a marine bacterium from the culture broth of Picochlorum sp. 122.</title>
        <authorList>
            <person name="Wang G."/>
        </authorList>
    </citation>
    <scope>NUCLEOTIDE SEQUENCE [LARGE SCALE GENOMIC DNA]</scope>
    <source>
        <strain evidence="3 4">B17</strain>
    </source>
</reference>
<comment type="caution">
    <text evidence="3">The sequence shown here is derived from an EMBL/GenBank/DDBJ whole genome shotgun (WGS) entry which is preliminary data.</text>
</comment>
<dbReference type="InterPro" id="IPR001789">
    <property type="entry name" value="Sig_transdc_resp-reg_receiver"/>
</dbReference>
<dbReference type="Proteomes" id="UP000268016">
    <property type="component" value="Unassembled WGS sequence"/>
</dbReference>
<dbReference type="EMBL" id="RDRB01000004">
    <property type="protein sequence ID" value="ROU02342.1"/>
    <property type="molecule type" value="Genomic_DNA"/>
</dbReference>
<keyword evidence="4" id="KW-1185">Reference proteome</keyword>
<evidence type="ECO:0000313" key="3">
    <source>
        <dbReference type="EMBL" id="ROU02342.1"/>
    </source>
</evidence>
<accession>A0A3N2R4C8</accession>
<keyword evidence="1" id="KW-0597">Phosphoprotein</keyword>
<proteinExistence type="predicted"/>
<evidence type="ECO:0000256" key="1">
    <source>
        <dbReference type="PROSITE-ProRule" id="PRU00169"/>
    </source>
</evidence>
<dbReference type="PROSITE" id="PS50110">
    <property type="entry name" value="RESPONSE_REGULATORY"/>
    <property type="match status" value="1"/>
</dbReference>
<dbReference type="AlphaFoldDB" id="A0A3N2R4C8"/>
<evidence type="ECO:0000259" key="2">
    <source>
        <dbReference type="PROSITE" id="PS50110"/>
    </source>
</evidence>
<dbReference type="Gene3D" id="3.40.50.2300">
    <property type="match status" value="1"/>
</dbReference>
<name>A0A3N2R4C8_9RHOB</name>
<sequence>MAEGRISPALPDLTDLREPDLCPTALSFRMTEDDAMSFEELTADRACLGPILILEDESLIALDFETFLEGEGHAVLGPFRSPDQALEALESRTPGVAILDANLGGETSGEVARALEVRGVPYLYVTGGTVDFVGSSLPPGPVLQKPVNLSEMLSALHGLAQERRGR</sequence>
<dbReference type="SMART" id="SM00448">
    <property type="entry name" value="REC"/>
    <property type="match status" value="1"/>
</dbReference>
<evidence type="ECO:0000313" key="4">
    <source>
        <dbReference type="Proteomes" id="UP000268016"/>
    </source>
</evidence>
<dbReference type="OrthoDB" id="582170at2"/>
<gene>
    <name evidence="3" type="ORF">EAT49_08320</name>
</gene>
<feature type="modified residue" description="4-aspartylphosphate" evidence="1">
    <location>
        <position position="100"/>
    </location>
</feature>
<dbReference type="SUPFAM" id="SSF52172">
    <property type="entry name" value="CheY-like"/>
    <property type="match status" value="1"/>
</dbReference>
<organism evidence="3 4">
    <name type="scientific">Histidinibacterium lentulum</name>
    <dbReference type="NCBI Taxonomy" id="2480588"/>
    <lineage>
        <taxon>Bacteria</taxon>
        <taxon>Pseudomonadati</taxon>
        <taxon>Pseudomonadota</taxon>
        <taxon>Alphaproteobacteria</taxon>
        <taxon>Rhodobacterales</taxon>
        <taxon>Paracoccaceae</taxon>
        <taxon>Histidinibacterium</taxon>
    </lineage>
</organism>
<dbReference type="InterPro" id="IPR011006">
    <property type="entry name" value="CheY-like_superfamily"/>
</dbReference>